<accession>A0A410E067</accession>
<dbReference type="KEGG" id="cmah:C1I91_25510"/>
<sequence length="159" mass="18596">MQRLYKFFKKLKAFLKIGFKEKFLFFEAFVLSGIARLAILHLPFKKLKSYMGEYKKDSPMDIDIDEEQYAVIRRVITALNKAVRYTPWESMCLVQALVAQRMLKRRKIYTTLYLGVGKANEDNLLAHAWLRCGKYIVTGAAEAANFKEVARFSNYEFNN</sequence>
<name>A0A410E067_9CLOT</name>
<evidence type="ECO:0000313" key="3">
    <source>
        <dbReference type="EMBL" id="QAA34720.1"/>
    </source>
</evidence>
<dbReference type="Proteomes" id="UP000286268">
    <property type="component" value="Chromosome"/>
</dbReference>
<evidence type="ECO:0000256" key="1">
    <source>
        <dbReference type="SAM" id="Phobius"/>
    </source>
</evidence>
<protein>
    <recommendedName>
        <fullName evidence="2">Microcin J25-processing protein McjB C-terminal domain-containing protein</fullName>
    </recommendedName>
</protein>
<dbReference type="AlphaFoldDB" id="A0A410E067"/>
<dbReference type="Pfam" id="PF13471">
    <property type="entry name" value="Transglut_core3"/>
    <property type="match status" value="1"/>
</dbReference>
<dbReference type="InterPro" id="IPR053521">
    <property type="entry name" value="McjB-like"/>
</dbReference>
<feature type="domain" description="Microcin J25-processing protein McjB C-terminal" evidence="2">
    <location>
        <begin position="65"/>
        <end position="150"/>
    </location>
</feature>
<evidence type="ECO:0000259" key="2">
    <source>
        <dbReference type="Pfam" id="PF13471"/>
    </source>
</evidence>
<feature type="transmembrane region" description="Helical" evidence="1">
    <location>
        <begin position="23"/>
        <end position="44"/>
    </location>
</feature>
<evidence type="ECO:0000313" key="4">
    <source>
        <dbReference type="Proteomes" id="UP000286268"/>
    </source>
</evidence>
<dbReference type="InterPro" id="IPR032708">
    <property type="entry name" value="McjB_C"/>
</dbReference>
<reference evidence="3 4" key="1">
    <citation type="submission" date="2018-01" db="EMBL/GenBank/DDBJ databases">
        <title>Genome Sequencing and Assembly of Anaerobacter polyendosporus strain CT4.</title>
        <authorList>
            <person name="Tachaapaikoon C."/>
            <person name="Sutheeworapong S."/>
            <person name="Jenjaroenpun P."/>
            <person name="Wongsurawat T."/>
            <person name="Nookeaw I."/>
            <person name="Cheawchanlertfa P."/>
            <person name="Kosugi A."/>
            <person name="Cheevadhanarak S."/>
            <person name="Ratanakhanokchai K."/>
        </authorList>
    </citation>
    <scope>NUCLEOTIDE SEQUENCE [LARGE SCALE GENOMIC DNA]</scope>
    <source>
        <strain evidence="3 4">CT4</strain>
    </source>
</reference>
<gene>
    <name evidence="3" type="ORF">C1I91_25510</name>
</gene>
<dbReference type="NCBIfam" id="NF033537">
    <property type="entry name" value="lasso_biosyn_B2"/>
    <property type="match status" value="1"/>
</dbReference>
<keyword evidence="1" id="KW-0812">Transmembrane</keyword>
<dbReference type="RefSeq" id="WP_128215432.1">
    <property type="nucleotide sequence ID" value="NZ_CP025746.1"/>
</dbReference>
<proteinExistence type="predicted"/>
<keyword evidence="1" id="KW-1133">Transmembrane helix</keyword>
<organism evidence="3 4">
    <name type="scientific">Clostridium manihotivorum</name>
    <dbReference type="NCBI Taxonomy" id="2320868"/>
    <lineage>
        <taxon>Bacteria</taxon>
        <taxon>Bacillati</taxon>
        <taxon>Bacillota</taxon>
        <taxon>Clostridia</taxon>
        <taxon>Eubacteriales</taxon>
        <taxon>Clostridiaceae</taxon>
        <taxon>Clostridium</taxon>
    </lineage>
</organism>
<keyword evidence="4" id="KW-1185">Reference proteome</keyword>
<keyword evidence="1" id="KW-0472">Membrane</keyword>
<dbReference type="EMBL" id="CP025746">
    <property type="protein sequence ID" value="QAA34720.1"/>
    <property type="molecule type" value="Genomic_DNA"/>
</dbReference>
<dbReference type="OrthoDB" id="9812122at2"/>